<keyword evidence="2" id="KW-1185">Reference proteome</keyword>
<evidence type="ECO:0000313" key="1">
    <source>
        <dbReference type="EMBL" id="KAF2666467.1"/>
    </source>
</evidence>
<protein>
    <submittedName>
        <fullName evidence="1">Uncharacterized protein</fullName>
    </submittedName>
</protein>
<gene>
    <name evidence="1" type="ORF">BT63DRAFT_458825</name>
</gene>
<sequence length="205" mass="23601">MEGEATATLDGKILNEGNVLFKSLLNSPSPSECADDMKVRSLWYAIMSSLCQPSNEYELEVHETQEAYCIVYALSYHTNNSGPSKQQQERQFFELVVLSADDHPRFPYGDKKNPSRIRSSDMGEVDEWLVDNDPSCFLGMATRNHIKLFRRVSNKTYEALTELPNRFYMNKAQDRYNFEIAFDYIKNASRTHDILKTMVIEKGSD</sequence>
<dbReference type="EMBL" id="MU004239">
    <property type="protein sequence ID" value="KAF2666467.1"/>
    <property type="molecule type" value="Genomic_DNA"/>
</dbReference>
<name>A0A6A6U4V0_9PEZI</name>
<evidence type="ECO:0000313" key="2">
    <source>
        <dbReference type="Proteomes" id="UP000799302"/>
    </source>
</evidence>
<reference evidence="1" key="1">
    <citation type="journal article" date="2020" name="Stud. Mycol.">
        <title>101 Dothideomycetes genomes: a test case for predicting lifestyles and emergence of pathogens.</title>
        <authorList>
            <person name="Haridas S."/>
            <person name="Albert R."/>
            <person name="Binder M."/>
            <person name="Bloem J."/>
            <person name="Labutti K."/>
            <person name="Salamov A."/>
            <person name="Andreopoulos B."/>
            <person name="Baker S."/>
            <person name="Barry K."/>
            <person name="Bills G."/>
            <person name="Bluhm B."/>
            <person name="Cannon C."/>
            <person name="Castanera R."/>
            <person name="Culley D."/>
            <person name="Daum C."/>
            <person name="Ezra D."/>
            <person name="Gonzalez J."/>
            <person name="Henrissat B."/>
            <person name="Kuo A."/>
            <person name="Liang C."/>
            <person name="Lipzen A."/>
            <person name="Lutzoni F."/>
            <person name="Magnuson J."/>
            <person name="Mondo S."/>
            <person name="Nolan M."/>
            <person name="Ohm R."/>
            <person name="Pangilinan J."/>
            <person name="Park H.-J."/>
            <person name="Ramirez L."/>
            <person name="Alfaro M."/>
            <person name="Sun H."/>
            <person name="Tritt A."/>
            <person name="Yoshinaga Y."/>
            <person name="Zwiers L.-H."/>
            <person name="Turgeon B."/>
            <person name="Goodwin S."/>
            <person name="Spatafora J."/>
            <person name="Crous P."/>
            <person name="Grigoriev I."/>
        </authorList>
    </citation>
    <scope>NUCLEOTIDE SEQUENCE</scope>
    <source>
        <strain evidence="1">CBS 115976</strain>
    </source>
</reference>
<dbReference type="Proteomes" id="UP000799302">
    <property type="component" value="Unassembled WGS sequence"/>
</dbReference>
<proteinExistence type="predicted"/>
<dbReference type="AlphaFoldDB" id="A0A6A6U4V0"/>
<accession>A0A6A6U4V0</accession>
<organism evidence="1 2">
    <name type="scientific">Microthyrium microscopicum</name>
    <dbReference type="NCBI Taxonomy" id="703497"/>
    <lineage>
        <taxon>Eukaryota</taxon>
        <taxon>Fungi</taxon>
        <taxon>Dikarya</taxon>
        <taxon>Ascomycota</taxon>
        <taxon>Pezizomycotina</taxon>
        <taxon>Dothideomycetes</taxon>
        <taxon>Dothideomycetes incertae sedis</taxon>
        <taxon>Microthyriales</taxon>
        <taxon>Microthyriaceae</taxon>
        <taxon>Microthyrium</taxon>
    </lineage>
</organism>